<name>A0A5P2BV93_STRVZ</name>
<dbReference type="RefSeq" id="WP_150216460.1">
    <property type="nucleotide sequence ID" value="NZ_CP029192.1"/>
</dbReference>
<dbReference type="Proteomes" id="UP000322927">
    <property type="component" value="Chromosome"/>
</dbReference>
<reference evidence="2 3" key="1">
    <citation type="submission" date="2018-05" db="EMBL/GenBank/DDBJ databases">
        <title>Streptomyces venezuelae.</title>
        <authorList>
            <person name="Kim W."/>
            <person name="Lee N."/>
            <person name="Cho B.-K."/>
        </authorList>
    </citation>
    <scope>NUCLEOTIDE SEQUENCE [LARGE SCALE GENOMIC DNA]</scope>
    <source>
        <strain evidence="2 3">ATCC 14584</strain>
    </source>
</reference>
<dbReference type="AlphaFoldDB" id="A0A5P2BV93"/>
<accession>A0A5P2BV93</accession>
<gene>
    <name evidence="2" type="ORF">DEJ48_14140</name>
</gene>
<evidence type="ECO:0000313" key="3">
    <source>
        <dbReference type="Proteomes" id="UP000322927"/>
    </source>
</evidence>
<evidence type="ECO:0000256" key="1">
    <source>
        <dbReference type="SAM" id="MobiDB-lite"/>
    </source>
</evidence>
<feature type="compositionally biased region" description="Basic and acidic residues" evidence="1">
    <location>
        <begin position="60"/>
        <end position="71"/>
    </location>
</feature>
<dbReference type="EMBL" id="CP029192">
    <property type="protein sequence ID" value="QES34386.1"/>
    <property type="molecule type" value="Genomic_DNA"/>
</dbReference>
<dbReference type="OrthoDB" id="4320685at2"/>
<feature type="region of interest" description="Disordered" evidence="1">
    <location>
        <begin position="49"/>
        <end position="71"/>
    </location>
</feature>
<proteinExistence type="predicted"/>
<sequence>MTTRILPAVGDVDVARALSAVTGRLPGAGAAVSVGVFGELLDHVAGLGPVGAGGDASVPPRDRTYTLDEDK</sequence>
<protein>
    <submittedName>
        <fullName evidence="2">Uncharacterized protein</fullName>
    </submittedName>
</protein>
<evidence type="ECO:0000313" key="2">
    <source>
        <dbReference type="EMBL" id="QES34386.1"/>
    </source>
</evidence>
<organism evidence="2 3">
    <name type="scientific">Streptomyces venezuelae</name>
    <dbReference type="NCBI Taxonomy" id="54571"/>
    <lineage>
        <taxon>Bacteria</taxon>
        <taxon>Bacillati</taxon>
        <taxon>Actinomycetota</taxon>
        <taxon>Actinomycetes</taxon>
        <taxon>Kitasatosporales</taxon>
        <taxon>Streptomycetaceae</taxon>
        <taxon>Streptomyces</taxon>
    </lineage>
</organism>